<dbReference type="GO" id="GO:0005886">
    <property type="term" value="C:plasma membrane"/>
    <property type="evidence" value="ECO:0007669"/>
    <property type="project" value="TreeGrafter"/>
</dbReference>
<dbReference type="Gene3D" id="1.20.120.520">
    <property type="entry name" value="nmb1532 protein domain like"/>
    <property type="match status" value="1"/>
</dbReference>
<keyword evidence="3" id="KW-1185">Reference proteome</keyword>
<gene>
    <name evidence="2" type="ORF">ACCAA_1110021</name>
</gene>
<reference evidence="2 3" key="1">
    <citation type="submission" date="2016-06" db="EMBL/GenBank/DDBJ databases">
        <authorList>
            <person name="Kjaerup R.B."/>
            <person name="Dalgaard T.S."/>
            <person name="Juul-Madsen H.R."/>
        </authorList>
    </citation>
    <scope>NUCLEOTIDE SEQUENCE [LARGE SCALE GENOMIC DNA]</scope>
    <source>
        <strain evidence="2">3</strain>
    </source>
</reference>
<dbReference type="InterPro" id="IPR012312">
    <property type="entry name" value="Hemerythrin-like"/>
</dbReference>
<evidence type="ECO:0000313" key="3">
    <source>
        <dbReference type="Proteomes" id="UP000199169"/>
    </source>
</evidence>
<dbReference type="EMBL" id="FLQX01000015">
    <property type="protein sequence ID" value="SBT03730.1"/>
    <property type="molecule type" value="Genomic_DNA"/>
</dbReference>
<dbReference type="Proteomes" id="UP000199169">
    <property type="component" value="Unassembled WGS sequence"/>
</dbReference>
<sequence>MIPYVELDRNQTYYLMFINAGRTATLDNASSQLMRFPMHEITDFMTRDHRLCDDCLVAVEQAIVNGAWELAGTEFIRFRDALLYHFLAEESVLFPRFEQRTGMSLGPTQVMRSEHVQMRQLLAAAEAALADRDADEYAGHAETLLIMMQQHNVKEENVLYPMCDQQLADQLLELLPELQKQLATGGKVAA</sequence>
<organism evidence="2 3">
    <name type="scientific">Candidatus Accumulibacter aalborgensis</name>
    <dbReference type="NCBI Taxonomy" id="1860102"/>
    <lineage>
        <taxon>Bacteria</taxon>
        <taxon>Pseudomonadati</taxon>
        <taxon>Pseudomonadota</taxon>
        <taxon>Betaproteobacteria</taxon>
        <taxon>Candidatus Accumulibacter</taxon>
    </lineage>
</organism>
<dbReference type="Pfam" id="PF01814">
    <property type="entry name" value="Hemerythrin"/>
    <property type="match status" value="1"/>
</dbReference>
<name>A0A1A8XEX8_9PROT</name>
<dbReference type="STRING" id="1860102.ACCAA_1110021"/>
<feature type="domain" description="Hemerythrin-like" evidence="1">
    <location>
        <begin position="41"/>
        <end position="163"/>
    </location>
</feature>
<proteinExistence type="predicted"/>
<accession>A0A1A8XEX8</accession>
<evidence type="ECO:0000259" key="1">
    <source>
        <dbReference type="Pfam" id="PF01814"/>
    </source>
</evidence>
<dbReference type="PANTHER" id="PTHR39966">
    <property type="entry name" value="BLL2471 PROTEIN-RELATED"/>
    <property type="match status" value="1"/>
</dbReference>
<dbReference type="AlphaFoldDB" id="A0A1A8XEX8"/>
<protein>
    <submittedName>
        <fullName evidence="2">Hemerythrin HHE cation binding domain protein (Modular protein)</fullName>
    </submittedName>
</protein>
<evidence type="ECO:0000313" key="2">
    <source>
        <dbReference type="EMBL" id="SBT03730.1"/>
    </source>
</evidence>
<dbReference type="PANTHER" id="PTHR39966:SF3">
    <property type="entry name" value="DUF438 DOMAIN-CONTAINING PROTEIN"/>
    <property type="match status" value="1"/>
</dbReference>